<proteinExistence type="predicted"/>
<reference evidence="1 2" key="1">
    <citation type="submission" date="2020-04" db="EMBL/GenBank/DDBJ databases">
        <title>Molecular characterization of pseudomonads from Agaricus bisporus reveal novel blotch 2 pathogens in Western Europe.</title>
        <authorList>
            <person name="Taparia T."/>
            <person name="Krijger M."/>
            <person name="Haynes E."/>
            <person name="Elpinstone J.G."/>
            <person name="Noble R."/>
            <person name="Van Der Wolf J."/>
        </authorList>
    </citation>
    <scope>NUCLEOTIDE SEQUENCE [LARGE SCALE GENOMIC DNA]</scope>
    <source>
        <strain evidence="1 2">IPO3738</strain>
    </source>
</reference>
<gene>
    <name evidence="1" type="ORF">HX845_14450</name>
</gene>
<organism evidence="1 2">
    <name type="scientific">Pseudomonas gingeri</name>
    <dbReference type="NCBI Taxonomy" id="117681"/>
    <lineage>
        <taxon>Bacteria</taxon>
        <taxon>Pseudomonadati</taxon>
        <taxon>Pseudomonadota</taxon>
        <taxon>Gammaproteobacteria</taxon>
        <taxon>Pseudomonadales</taxon>
        <taxon>Pseudomonadaceae</taxon>
        <taxon>Pseudomonas</taxon>
    </lineage>
</organism>
<protein>
    <recommendedName>
        <fullName evidence="3">Phage tail protein</fullName>
    </recommendedName>
</protein>
<name>A0A7Y8CD16_9PSED</name>
<evidence type="ECO:0000313" key="2">
    <source>
        <dbReference type="Proteomes" id="UP000517547"/>
    </source>
</evidence>
<comment type="caution">
    <text evidence="1">The sequence shown here is derived from an EMBL/GenBank/DDBJ whole genome shotgun (WGS) entry which is preliminary data.</text>
</comment>
<dbReference type="RefSeq" id="WP_085983795.1">
    <property type="nucleotide sequence ID" value="NZ_JACAQE010000005.1"/>
</dbReference>
<sequence>MDYPKSVPGVGLINGKFVDDNPVTGAPGSLIPSEWGNGVTDEILGVIKAAGINPDEFTLTQLLQAIRIINQDDSSRYGIDTGVANTYTVTYARNLQQLVDGTVLRFKAKTANTTASTFSPNGFPPTPIWSKKHAALTGGEIVANGSVTLVWNASLNVTGVWVLLQSSGGADQLPAGSYGATAAFGDSSTAVATTEYAQLLAGSMLSKNVSGGSTVTLTAVEGRYPIIALTGVLTSNIDLVVPSASKSWIVANNTTGSFSVTVRTQSGAGVIVAPDIALLLYCNGSSVFQANVADVASKQIFPVSTIVSSNALTLSLNPTSLDFRSPLLVSGAVNSRSVVSTISLVVPFGATLGTVAAQPSRLALLAIDNLGVVELAVVNLSGSNNLDETTLINTTAIGATATSSSVVYSATSRTGVPFRVVGFVDVTQATAGTWLSAPAITQGIGGMAVNALSYSQTWRNVLPSRASGVNYTNTTGRPIMVAVSNTTQFSALTAVVGGISLGSSNSYYPNSGGPASFMSFMVPPGAVYSVTGNAISQWSELR</sequence>
<evidence type="ECO:0008006" key="3">
    <source>
        <dbReference type="Google" id="ProtNLM"/>
    </source>
</evidence>
<dbReference type="Proteomes" id="UP000517547">
    <property type="component" value="Unassembled WGS sequence"/>
</dbReference>
<dbReference type="EMBL" id="JACAQE010000005">
    <property type="protein sequence ID" value="NWC14860.1"/>
    <property type="molecule type" value="Genomic_DNA"/>
</dbReference>
<dbReference type="AlphaFoldDB" id="A0A7Y8CD16"/>
<accession>A0A7Y8CD16</accession>
<evidence type="ECO:0000313" key="1">
    <source>
        <dbReference type="EMBL" id="NWC14860.1"/>
    </source>
</evidence>